<evidence type="ECO:0000313" key="1">
    <source>
        <dbReference type="EMBL" id="KZP22125.1"/>
    </source>
</evidence>
<dbReference type="EMBL" id="KV417542">
    <property type="protein sequence ID" value="KZP22125.1"/>
    <property type="molecule type" value="Genomic_DNA"/>
</dbReference>
<reference evidence="1 2" key="1">
    <citation type="journal article" date="2016" name="Mol. Biol. Evol.">
        <title>Comparative Genomics of Early-Diverging Mushroom-Forming Fungi Provides Insights into the Origins of Lignocellulose Decay Capabilities.</title>
        <authorList>
            <person name="Nagy L.G."/>
            <person name="Riley R."/>
            <person name="Tritt A."/>
            <person name="Adam C."/>
            <person name="Daum C."/>
            <person name="Floudas D."/>
            <person name="Sun H."/>
            <person name="Yadav J.S."/>
            <person name="Pangilinan J."/>
            <person name="Larsson K.H."/>
            <person name="Matsuura K."/>
            <person name="Barry K."/>
            <person name="Labutti K."/>
            <person name="Kuo R."/>
            <person name="Ohm R.A."/>
            <person name="Bhattacharya S.S."/>
            <person name="Shirouzu T."/>
            <person name="Yoshinaga Y."/>
            <person name="Martin F.M."/>
            <person name="Grigoriev I.V."/>
            <person name="Hibbett D.S."/>
        </authorList>
    </citation>
    <scope>NUCLEOTIDE SEQUENCE [LARGE SCALE GENOMIC DNA]</scope>
    <source>
        <strain evidence="1 2">CBS 109695</strain>
    </source>
</reference>
<gene>
    <name evidence="1" type="ORF">FIBSPDRAFT_492598</name>
</gene>
<proteinExistence type="predicted"/>
<protein>
    <submittedName>
        <fullName evidence="1">Uncharacterized protein</fullName>
    </submittedName>
</protein>
<evidence type="ECO:0000313" key="2">
    <source>
        <dbReference type="Proteomes" id="UP000076532"/>
    </source>
</evidence>
<dbReference type="Proteomes" id="UP000076532">
    <property type="component" value="Unassembled WGS sequence"/>
</dbReference>
<accession>A0A166KPJ2</accession>
<dbReference type="AlphaFoldDB" id="A0A166KPJ2"/>
<sequence>MRQTDYDRYYKSLPATTSTNGTFATLVLLGGDDCGGLDDDVVERFNTLNDYRKRSRSRDDVNTSTLKSTKLHESGFDAAKTNANGQTTLHLRSLRKKHPPSLPQFLVCLYHFDTQCHVHSESTPLFDGQ</sequence>
<keyword evidence="2" id="KW-1185">Reference proteome</keyword>
<name>A0A166KPJ2_9AGAM</name>
<organism evidence="1 2">
    <name type="scientific">Athelia psychrophila</name>
    <dbReference type="NCBI Taxonomy" id="1759441"/>
    <lineage>
        <taxon>Eukaryota</taxon>
        <taxon>Fungi</taxon>
        <taxon>Dikarya</taxon>
        <taxon>Basidiomycota</taxon>
        <taxon>Agaricomycotina</taxon>
        <taxon>Agaricomycetes</taxon>
        <taxon>Agaricomycetidae</taxon>
        <taxon>Atheliales</taxon>
        <taxon>Atheliaceae</taxon>
        <taxon>Athelia</taxon>
    </lineage>
</organism>